<dbReference type="GO" id="GO:0005794">
    <property type="term" value="C:Golgi apparatus"/>
    <property type="evidence" value="ECO:0007669"/>
    <property type="project" value="UniProtKB-SubCell"/>
</dbReference>
<keyword evidence="5" id="KW-0333">Golgi apparatus</keyword>
<dbReference type="Proteomes" id="UP001632038">
    <property type="component" value="Unassembled WGS sequence"/>
</dbReference>
<proteinExistence type="predicted"/>
<dbReference type="EMBL" id="JAVIJP010000027">
    <property type="protein sequence ID" value="KAL3635299.1"/>
    <property type="molecule type" value="Genomic_DNA"/>
</dbReference>
<evidence type="ECO:0000256" key="3">
    <source>
        <dbReference type="ARBA" id="ARBA00004600"/>
    </source>
</evidence>
<dbReference type="InterPro" id="IPR045192">
    <property type="entry name" value="AP180-like"/>
</dbReference>
<dbReference type="Gene3D" id="1.20.58.150">
    <property type="entry name" value="ANTH domain"/>
    <property type="match status" value="1"/>
</dbReference>
<evidence type="ECO:0000256" key="2">
    <source>
        <dbReference type="ARBA" id="ARBA00004555"/>
    </source>
</evidence>
<dbReference type="InterPro" id="IPR014712">
    <property type="entry name" value="ANTH_dom_sf"/>
</dbReference>
<dbReference type="SMART" id="SM00273">
    <property type="entry name" value="ENTH"/>
    <property type="match status" value="1"/>
</dbReference>
<evidence type="ECO:0000313" key="11">
    <source>
        <dbReference type="Proteomes" id="UP001632038"/>
    </source>
</evidence>
<dbReference type="SUPFAM" id="SSF89009">
    <property type="entry name" value="GAT-like domain"/>
    <property type="match status" value="1"/>
</dbReference>
<evidence type="ECO:0000256" key="5">
    <source>
        <dbReference type="ARBA" id="ARBA00023034"/>
    </source>
</evidence>
<keyword evidence="8" id="KW-0968">Cytoplasmic vesicle</keyword>
<evidence type="ECO:0000256" key="6">
    <source>
        <dbReference type="ARBA" id="ARBA00023136"/>
    </source>
</evidence>
<dbReference type="Pfam" id="PF07651">
    <property type="entry name" value="ANTH"/>
    <property type="match status" value="1"/>
</dbReference>
<dbReference type="InterPro" id="IPR013809">
    <property type="entry name" value="ENTH"/>
</dbReference>
<sequence length="426" mass="48245">MAPSRIRKAIGAVKDHTSIGLAKVRSGSSSIAALEVAVVKATRHKEQPPEDRHISEILSLTSYSHTLVSACLAIIARRLDRTKNWVVALKALVLVPCLLANGGRPYEQEIFFYTRCGTRYLNMSGFRDASTSSYGKSCDYSKFVRKYALYLDELLEFRMQGWRGEHGGRATSGEMVIAGSTPVCDMKIESLFSRARHLKQLLERFLACRPTGAAKNNRVVVVALYPIVKESFQLYCDVMEIIGILTDRFMQLDVPDMVRVHETFFCMSKQLDELDEFYDWCKTVRVVRSSECPRLEKISQKKLQTMNDFIQQKSAMLRNRRARSPNPKPVPEPELEEEMVKDLLLVPSEGFVEDEKGNELDEKTEIGDLLNLGEDLTSTGDELALAFLDDAGILEMITMTTKPWEAFKDSSDWETELVQSASRWSN</sequence>
<name>A0ABD3D1W7_9LAMI</name>
<dbReference type="AlphaFoldDB" id="A0ABD3D1W7"/>
<dbReference type="SUPFAM" id="SSF48464">
    <property type="entry name" value="ENTH/VHS domain"/>
    <property type="match status" value="1"/>
</dbReference>
<dbReference type="InterPro" id="IPR048050">
    <property type="entry name" value="ANTH_N_plant"/>
</dbReference>
<dbReference type="Gene3D" id="1.25.40.90">
    <property type="match status" value="1"/>
</dbReference>
<dbReference type="InterPro" id="IPR011417">
    <property type="entry name" value="ANTH_dom"/>
</dbReference>
<evidence type="ECO:0000256" key="7">
    <source>
        <dbReference type="ARBA" id="ARBA00023176"/>
    </source>
</evidence>
<evidence type="ECO:0000256" key="1">
    <source>
        <dbReference type="ARBA" id="ARBA00004132"/>
    </source>
</evidence>
<dbReference type="FunFam" id="1.20.58.150:FF:000005">
    <property type="entry name" value="putative clathrin assembly protein At2g25430"/>
    <property type="match status" value="1"/>
</dbReference>
<keyword evidence="4" id="KW-0254">Endocytosis</keyword>
<protein>
    <recommendedName>
        <fullName evidence="9">ENTH domain-containing protein</fullName>
    </recommendedName>
</protein>
<organism evidence="10 11">
    <name type="scientific">Castilleja foliolosa</name>
    <dbReference type="NCBI Taxonomy" id="1961234"/>
    <lineage>
        <taxon>Eukaryota</taxon>
        <taxon>Viridiplantae</taxon>
        <taxon>Streptophyta</taxon>
        <taxon>Embryophyta</taxon>
        <taxon>Tracheophyta</taxon>
        <taxon>Spermatophyta</taxon>
        <taxon>Magnoliopsida</taxon>
        <taxon>eudicotyledons</taxon>
        <taxon>Gunneridae</taxon>
        <taxon>Pentapetalae</taxon>
        <taxon>asterids</taxon>
        <taxon>lamiids</taxon>
        <taxon>Lamiales</taxon>
        <taxon>Orobanchaceae</taxon>
        <taxon>Pedicularideae</taxon>
        <taxon>Castillejinae</taxon>
        <taxon>Castilleja</taxon>
    </lineage>
</organism>
<dbReference type="GO" id="GO:0006897">
    <property type="term" value="P:endocytosis"/>
    <property type="evidence" value="ECO:0007669"/>
    <property type="project" value="UniProtKB-KW"/>
</dbReference>
<reference evidence="11" key="1">
    <citation type="journal article" date="2024" name="IScience">
        <title>Strigolactones Initiate the Formation of Haustorium-like Structures in Castilleja.</title>
        <authorList>
            <person name="Buerger M."/>
            <person name="Peterson D."/>
            <person name="Chory J."/>
        </authorList>
    </citation>
    <scope>NUCLEOTIDE SEQUENCE [LARGE SCALE GENOMIC DNA]</scope>
</reference>
<evidence type="ECO:0000256" key="4">
    <source>
        <dbReference type="ARBA" id="ARBA00022583"/>
    </source>
</evidence>
<feature type="domain" description="ENTH" evidence="9">
    <location>
        <begin position="26"/>
        <end position="165"/>
    </location>
</feature>
<evidence type="ECO:0000259" key="9">
    <source>
        <dbReference type="PROSITE" id="PS50942"/>
    </source>
</evidence>
<comment type="caution">
    <text evidence="10">The sequence shown here is derived from an EMBL/GenBank/DDBJ whole genome shotgun (WGS) entry which is preliminary data.</text>
</comment>
<dbReference type="GO" id="GO:0030136">
    <property type="term" value="C:clathrin-coated vesicle"/>
    <property type="evidence" value="ECO:0007669"/>
    <property type="project" value="UniProtKB-SubCell"/>
</dbReference>
<keyword evidence="11" id="KW-1185">Reference proteome</keyword>
<dbReference type="PANTHER" id="PTHR22951:SF12">
    <property type="entry name" value="OS05G0426100 PROTEIN"/>
    <property type="match status" value="1"/>
</dbReference>
<dbReference type="PROSITE" id="PS50942">
    <property type="entry name" value="ENTH"/>
    <property type="match status" value="1"/>
</dbReference>
<evidence type="ECO:0000313" key="10">
    <source>
        <dbReference type="EMBL" id="KAL3635299.1"/>
    </source>
</evidence>
<dbReference type="CDD" id="cd16987">
    <property type="entry name" value="ANTH_N_AP180_plant"/>
    <property type="match status" value="1"/>
</dbReference>
<accession>A0ABD3D1W7</accession>
<keyword evidence="6" id="KW-0472">Membrane</keyword>
<comment type="subcellular location">
    <subcellularLocation>
        <location evidence="1">Cytoplasmic vesicle</location>
        <location evidence="1">Clathrin-coated vesicle</location>
    </subcellularLocation>
    <subcellularLocation>
        <location evidence="2">Golgi apparatus</location>
    </subcellularLocation>
    <subcellularLocation>
        <location evidence="3">Membrane</location>
        <location evidence="3">Clathrin-coated pit</location>
    </subcellularLocation>
</comment>
<dbReference type="GO" id="GO:0005905">
    <property type="term" value="C:clathrin-coated pit"/>
    <property type="evidence" value="ECO:0007669"/>
    <property type="project" value="UniProtKB-SubCell"/>
</dbReference>
<evidence type="ECO:0000256" key="8">
    <source>
        <dbReference type="ARBA" id="ARBA00023329"/>
    </source>
</evidence>
<dbReference type="PANTHER" id="PTHR22951">
    <property type="entry name" value="CLATHRIN ASSEMBLY PROTEIN"/>
    <property type="match status" value="1"/>
</dbReference>
<gene>
    <name evidence="10" type="ORF">CASFOL_019846</name>
</gene>
<keyword evidence="7" id="KW-0168">Coated pit</keyword>
<dbReference type="InterPro" id="IPR008942">
    <property type="entry name" value="ENTH_VHS"/>
</dbReference>